<sequence length="69" mass="8039">MLEASTPALTTSTKDNNEKEIGCLRDYFKENIRVLENIGQFSYIIKIRLDEYDASLTFQLDSTYLTRIQ</sequence>
<dbReference type="EMBL" id="CAJNOQ010022998">
    <property type="protein sequence ID" value="CAF1508939.1"/>
    <property type="molecule type" value="Genomic_DNA"/>
</dbReference>
<organism evidence="1 3">
    <name type="scientific">Didymodactylos carnosus</name>
    <dbReference type="NCBI Taxonomy" id="1234261"/>
    <lineage>
        <taxon>Eukaryota</taxon>
        <taxon>Metazoa</taxon>
        <taxon>Spiralia</taxon>
        <taxon>Gnathifera</taxon>
        <taxon>Rotifera</taxon>
        <taxon>Eurotatoria</taxon>
        <taxon>Bdelloidea</taxon>
        <taxon>Philodinida</taxon>
        <taxon>Philodinidae</taxon>
        <taxon>Didymodactylos</taxon>
    </lineage>
</organism>
<dbReference type="AlphaFoldDB" id="A0A815TXM4"/>
<name>A0A815TXM4_9BILA</name>
<comment type="caution">
    <text evidence="1">The sequence shown here is derived from an EMBL/GenBank/DDBJ whole genome shotgun (WGS) entry which is preliminary data.</text>
</comment>
<gene>
    <name evidence="1" type="ORF">GPM918_LOCUS37024</name>
    <name evidence="2" type="ORF">SRO942_LOCUS37784</name>
</gene>
<keyword evidence="3" id="KW-1185">Reference proteome</keyword>
<proteinExistence type="predicted"/>
<evidence type="ECO:0000313" key="2">
    <source>
        <dbReference type="EMBL" id="CAF4369932.1"/>
    </source>
</evidence>
<evidence type="ECO:0000313" key="1">
    <source>
        <dbReference type="EMBL" id="CAF1508939.1"/>
    </source>
</evidence>
<dbReference type="Proteomes" id="UP000663829">
    <property type="component" value="Unassembled WGS sequence"/>
</dbReference>
<reference evidence="1" key="1">
    <citation type="submission" date="2021-02" db="EMBL/GenBank/DDBJ databases">
        <authorList>
            <person name="Nowell W R."/>
        </authorList>
    </citation>
    <scope>NUCLEOTIDE SEQUENCE</scope>
</reference>
<accession>A0A815TXM4</accession>
<evidence type="ECO:0000313" key="3">
    <source>
        <dbReference type="Proteomes" id="UP000663829"/>
    </source>
</evidence>
<protein>
    <submittedName>
        <fullName evidence="1">Uncharacterized protein</fullName>
    </submittedName>
</protein>
<dbReference type="Proteomes" id="UP000681722">
    <property type="component" value="Unassembled WGS sequence"/>
</dbReference>
<dbReference type="EMBL" id="CAJOBC010088538">
    <property type="protein sequence ID" value="CAF4369932.1"/>
    <property type="molecule type" value="Genomic_DNA"/>
</dbReference>